<dbReference type="EMBL" id="JAIWYP010000004">
    <property type="protein sequence ID" value="KAH3830391.1"/>
    <property type="molecule type" value="Genomic_DNA"/>
</dbReference>
<comment type="caution">
    <text evidence="2">The sequence shown here is derived from an EMBL/GenBank/DDBJ whole genome shotgun (WGS) entry which is preliminary data.</text>
</comment>
<sequence length="165" mass="19172">MNVDLNNKLVFPSIMPADKPQARHRAVVRGSETTHHDRINCTLGNQMRRGLREEKVPIYRTARSLQSNRLAFLVVPHRSRCKRSCAKSIGRLMSAVRSIGRDRRRTIQKLSRATERSYSWLWLRRDDAAWKKVELSTFTPKIRWPHPPEMSMGQGQNIDDGRIPC</sequence>
<dbReference type="AlphaFoldDB" id="A0A9D4K0C8"/>
<name>A0A9D4K0C8_DREPO</name>
<protein>
    <submittedName>
        <fullName evidence="2">Uncharacterized protein</fullName>
    </submittedName>
</protein>
<keyword evidence="3" id="KW-1185">Reference proteome</keyword>
<organism evidence="2 3">
    <name type="scientific">Dreissena polymorpha</name>
    <name type="common">Zebra mussel</name>
    <name type="synonym">Mytilus polymorpha</name>
    <dbReference type="NCBI Taxonomy" id="45954"/>
    <lineage>
        <taxon>Eukaryota</taxon>
        <taxon>Metazoa</taxon>
        <taxon>Spiralia</taxon>
        <taxon>Lophotrochozoa</taxon>
        <taxon>Mollusca</taxon>
        <taxon>Bivalvia</taxon>
        <taxon>Autobranchia</taxon>
        <taxon>Heteroconchia</taxon>
        <taxon>Euheterodonta</taxon>
        <taxon>Imparidentia</taxon>
        <taxon>Neoheterodontei</taxon>
        <taxon>Myida</taxon>
        <taxon>Dreissenoidea</taxon>
        <taxon>Dreissenidae</taxon>
        <taxon>Dreissena</taxon>
    </lineage>
</organism>
<reference evidence="2" key="2">
    <citation type="submission" date="2020-11" db="EMBL/GenBank/DDBJ databases">
        <authorList>
            <person name="McCartney M.A."/>
            <person name="Auch B."/>
            <person name="Kono T."/>
            <person name="Mallez S."/>
            <person name="Becker A."/>
            <person name="Gohl D.M."/>
            <person name="Silverstein K.A.T."/>
            <person name="Koren S."/>
            <person name="Bechman K.B."/>
            <person name="Herman A."/>
            <person name="Abrahante J.E."/>
            <person name="Garbe J."/>
        </authorList>
    </citation>
    <scope>NUCLEOTIDE SEQUENCE</scope>
    <source>
        <strain evidence="2">Duluth1</strain>
        <tissue evidence="2">Whole animal</tissue>
    </source>
</reference>
<reference evidence="2" key="1">
    <citation type="journal article" date="2019" name="bioRxiv">
        <title>The Genome of the Zebra Mussel, Dreissena polymorpha: A Resource for Invasive Species Research.</title>
        <authorList>
            <person name="McCartney M.A."/>
            <person name="Auch B."/>
            <person name="Kono T."/>
            <person name="Mallez S."/>
            <person name="Zhang Y."/>
            <person name="Obille A."/>
            <person name="Becker A."/>
            <person name="Abrahante J.E."/>
            <person name="Garbe J."/>
            <person name="Badalamenti J.P."/>
            <person name="Herman A."/>
            <person name="Mangelson H."/>
            <person name="Liachko I."/>
            <person name="Sullivan S."/>
            <person name="Sone E.D."/>
            <person name="Koren S."/>
            <person name="Silverstein K.A.T."/>
            <person name="Beckman K.B."/>
            <person name="Gohl D.M."/>
        </authorList>
    </citation>
    <scope>NUCLEOTIDE SEQUENCE</scope>
    <source>
        <strain evidence="2">Duluth1</strain>
        <tissue evidence="2">Whole animal</tissue>
    </source>
</reference>
<evidence type="ECO:0000256" key="1">
    <source>
        <dbReference type="SAM" id="MobiDB-lite"/>
    </source>
</evidence>
<evidence type="ECO:0000313" key="2">
    <source>
        <dbReference type="EMBL" id="KAH3830391.1"/>
    </source>
</evidence>
<gene>
    <name evidence="2" type="ORF">DPMN_103634</name>
</gene>
<proteinExistence type="predicted"/>
<accession>A0A9D4K0C8</accession>
<feature type="region of interest" description="Disordered" evidence="1">
    <location>
        <begin position="145"/>
        <end position="165"/>
    </location>
</feature>
<dbReference type="Proteomes" id="UP000828390">
    <property type="component" value="Unassembled WGS sequence"/>
</dbReference>
<evidence type="ECO:0000313" key="3">
    <source>
        <dbReference type="Proteomes" id="UP000828390"/>
    </source>
</evidence>